<keyword evidence="3" id="KW-1185">Reference proteome</keyword>
<keyword evidence="1" id="KW-0812">Transmembrane</keyword>
<proteinExistence type="predicted"/>
<protein>
    <submittedName>
        <fullName evidence="2">Uncharacterized protein</fullName>
    </submittedName>
</protein>
<reference evidence="2" key="1">
    <citation type="journal article" date="2019" name="Environ. Microbiol.">
        <title>Fungal ecological strategies reflected in gene transcription - a case study of two litter decomposers.</title>
        <authorList>
            <person name="Barbi F."/>
            <person name="Kohler A."/>
            <person name="Barry K."/>
            <person name="Baskaran P."/>
            <person name="Daum C."/>
            <person name="Fauchery L."/>
            <person name="Ihrmark K."/>
            <person name="Kuo A."/>
            <person name="LaButti K."/>
            <person name="Lipzen A."/>
            <person name="Morin E."/>
            <person name="Grigoriev I.V."/>
            <person name="Henrissat B."/>
            <person name="Lindahl B."/>
            <person name="Martin F."/>
        </authorList>
    </citation>
    <scope>NUCLEOTIDE SEQUENCE</scope>
    <source>
        <strain evidence="2">JB14</strain>
    </source>
</reference>
<gene>
    <name evidence="2" type="ORF">BT96DRAFT_919289</name>
</gene>
<evidence type="ECO:0000313" key="2">
    <source>
        <dbReference type="EMBL" id="KAE9400623.1"/>
    </source>
</evidence>
<organism evidence="2 3">
    <name type="scientific">Gymnopus androsaceus JB14</name>
    <dbReference type="NCBI Taxonomy" id="1447944"/>
    <lineage>
        <taxon>Eukaryota</taxon>
        <taxon>Fungi</taxon>
        <taxon>Dikarya</taxon>
        <taxon>Basidiomycota</taxon>
        <taxon>Agaricomycotina</taxon>
        <taxon>Agaricomycetes</taxon>
        <taxon>Agaricomycetidae</taxon>
        <taxon>Agaricales</taxon>
        <taxon>Marasmiineae</taxon>
        <taxon>Omphalotaceae</taxon>
        <taxon>Gymnopus</taxon>
    </lineage>
</organism>
<sequence>MAYSVDAFTQILTQDILPIASNPILWTLTSILGASIILRRIYVPCTTVRKLQLARSAVEKLLANQNLTELVSDSSTLPLYNHHIVNECMEHKRHLLRIQQKIDAIRVEECTAQKLPWMDYLSPTRIFNRVRAISLCYKEIRTLQSKIEHSKALISKRRSDLMVQLHATEV</sequence>
<dbReference type="Proteomes" id="UP000799118">
    <property type="component" value="Unassembled WGS sequence"/>
</dbReference>
<dbReference type="EMBL" id="ML769454">
    <property type="protein sequence ID" value="KAE9400623.1"/>
    <property type="molecule type" value="Genomic_DNA"/>
</dbReference>
<name>A0A6A4HRN3_9AGAR</name>
<evidence type="ECO:0000256" key="1">
    <source>
        <dbReference type="SAM" id="Phobius"/>
    </source>
</evidence>
<accession>A0A6A4HRN3</accession>
<keyword evidence="1" id="KW-1133">Transmembrane helix</keyword>
<evidence type="ECO:0000313" key="3">
    <source>
        <dbReference type="Proteomes" id="UP000799118"/>
    </source>
</evidence>
<keyword evidence="1" id="KW-0472">Membrane</keyword>
<dbReference type="OrthoDB" id="3062492at2759"/>
<dbReference type="AlphaFoldDB" id="A0A6A4HRN3"/>
<feature type="transmembrane region" description="Helical" evidence="1">
    <location>
        <begin position="24"/>
        <end position="42"/>
    </location>
</feature>